<keyword evidence="2" id="KW-1185">Reference proteome</keyword>
<name>A0ACD3A277_9AGAR</name>
<protein>
    <submittedName>
        <fullName evidence="1">Uncharacterized protein</fullName>
    </submittedName>
</protein>
<dbReference type="Proteomes" id="UP000308600">
    <property type="component" value="Unassembled WGS sequence"/>
</dbReference>
<feature type="non-terminal residue" evidence="1">
    <location>
        <position position="1"/>
    </location>
</feature>
<sequence length="103" mass="12049">YRLTTSEWKSLEDIAVMLSVPSRIQQALCSERTPNLSFALPNFEWLLLSWTKLAEAHPHLRPFLQPGLDSANQYYSKMNDTPAYVIAMFINPQIRLQYVFDNW</sequence>
<dbReference type="EMBL" id="ML208924">
    <property type="protein sequence ID" value="TFK59651.1"/>
    <property type="molecule type" value="Genomic_DNA"/>
</dbReference>
<reference evidence="1 2" key="1">
    <citation type="journal article" date="2019" name="Nat. Ecol. Evol.">
        <title>Megaphylogeny resolves global patterns of mushroom evolution.</title>
        <authorList>
            <person name="Varga T."/>
            <person name="Krizsan K."/>
            <person name="Foldi C."/>
            <person name="Dima B."/>
            <person name="Sanchez-Garcia M."/>
            <person name="Sanchez-Ramirez S."/>
            <person name="Szollosi G.J."/>
            <person name="Szarkandi J.G."/>
            <person name="Papp V."/>
            <person name="Albert L."/>
            <person name="Andreopoulos W."/>
            <person name="Angelini C."/>
            <person name="Antonin V."/>
            <person name="Barry K.W."/>
            <person name="Bougher N.L."/>
            <person name="Buchanan P."/>
            <person name="Buyck B."/>
            <person name="Bense V."/>
            <person name="Catcheside P."/>
            <person name="Chovatia M."/>
            <person name="Cooper J."/>
            <person name="Damon W."/>
            <person name="Desjardin D."/>
            <person name="Finy P."/>
            <person name="Geml J."/>
            <person name="Haridas S."/>
            <person name="Hughes K."/>
            <person name="Justo A."/>
            <person name="Karasinski D."/>
            <person name="Kautmanova I."/>
            <person name="Kiss B."/>
            <person name="Kocsube S."/>
            <person name="Kotiranta H."/>
            <person name="LaButti K.M."/>
            <person name="Lechner B.E."/>
            <person name="Liimatainen K."/>
            <person name="Lipzen A."/>
            <person name="Lukacs Z."/>
            <person name="Mihaltcheva S."/>
            <person name="Morgado L.N."/>
            <person name="Niskanen T."/>
            <person name="Noordeloos M.E."/>
            <person name="Ohm R.A."/>
            <person name="Ortiz-Santana B."/>
            <person name="Ovrebo C."/>
            <person name="Racz N."/>
            <person name="Riley R."/>
            <person name="Savchenko A."/>
            <person name="Shiryaev A."/>
            <person name="Soop K."/>
            <person name="Spirin V."/>
            <person name="Szebenyi C."/>
            <person name="Tomsovsky M."/>
            <person name="Tulloss R.E."/>
            <person name="Uehling J."/>
            <person name="Grigoriev I.V."/>
            <person name="Vagvolgyi C."/>
            <person name="Papp T."/>
            <person name="Martin F.M."/>
            <person name="Miettinen O."/>
            <person name="Hibbett D.S."/>
            <person name="Nagy L.G."/>
        </authorList>
    </citation>
    <scope>NUCLEOTIDE SEQUENCE [LARGE SCALE GENOMIC DNA]</scope>
    <source>
        <strain evidence="1 2">NL-1719</strain>
    </source>
</reference>
<feature type="non-terminal residue" evidence="1">
    <location>
        <position position="103"/>
    </location>
</feature>
<evidence type="ECO:0000313" key="1">
    <source>
        <dbReference type="EMBL" id="TFK59651.1"/>
    </source>
</evidence>
<gene>
    <name evidence="1" type="ORF">BDN72DRAFT_746680</name>
</gene>
<evidence type="ECO:0000313" key="2">
    <source>
        <dbReference type="Proteomes" id="UP000308600"/>
    </source>
</evidence>
<accession>A0ACD3A277</accession>
<proteinExistence type="predicted"/>
<organism evidence="1 2">
    <name type="scientific">Pluteus cervinus</name>
    <dbReference type="NCBI Taxonomy" id="181527"/>
    <lineage>
        <taxon>Eukaryota</taxon>
        <taxon>Fungi</taxon>
        <taxon>Dikarya</taxon>
        <taxon>Basidiomycota</taxon>
        <taxon>Agaricomycotina</taxon>
        <taxon>Agaricomycetes</taxon>
        <taxon>Agaricomycetidae</taxon>
        <taxon>Agaricales</taxon>
        <taxon>Pluteineae</taxon>
        <taxon>Pluteaceae</taxon>
        <taxon>Pluteus</taxon>
    </lineage>
</organism>